<dbReference type="AlphaFoldDB" id="A0AAN8MGY5"/>
<proteinExistence type="predicted"/>
<feature type="region of interest" description="Disordered" evidence="1">
    <location>
        <begin position="1"/>
        <end position="23"/>
    </location>
</feature>
<dbReference type="EMBL" id="JAGTTL010000002">
    <property type="protein sequence ID" value="KAK6326561.1"/>
    <property type="molecule type" value="Genomic_DNA"/>
</dbReference>
<dbReference type="Proteomes" id="UP001356427">
    <property type="component" value="Unassembled WGS sequence"/>
</dbReference>
<organism evidence="2 3">
    <name type="scientific">Coregonus suidteri</name>
    <dbReference type="NCBI Taxonomy" id="861788"/>
    <lineage>
        <taxon>Eukaryota</taxon>
        <taxon>Metazoa</taxon>
        <taxon>Chordata</taxon>
        <taxon>Craniata</taxon>
        <taxon>Vertebrata</taxon>
        <taxon>Euteleostomi</taxon>
        <taxon>Actinopterygii</taxon>
        <taxon>Neopterygii</taxon>
        <taxon>Teleostei</taxon>
        <taxon>Protacanthopterygii</taxon>
        <taxon>Salmoniformes</taxon>
        <taxon>Salmonidae</taxon>
        <taxon>Coregoninae</taxon>
        <taxon>Coregonus</taxon>
    </lineage>
</organism>
<protein>
    <submittedName>
        <fullName evidence="2">Uncharacterized protein</fullName>
    </submittedName>
</protein>
<gene>
    <name evidence="2" type="ORF">J4Q44_G00022060</name>
</gene>
<keyword evidence="3" id="KW-1185">Reference proteome</keyword>
<accession>A0AAN8MGY5</accession>
<reference evidence="2 3" key="1">
    <citation type="submission" date="2021-04" db="EMBL/GenBank/DDBJ databases">
        <authorList>
            <person name="De Guttry C."/>
            <person name="Zahm M."/>
            <person name="Klopp C."/>
            <person name="Cabau C."/>
            <person name="Louis A."/>
            <person name="Berthelot C."/>
            <person name="Parey E."/>
            <person name="Roest Crollius H."/>
            <person name="Montfort J."/>
            <person name="Robinson-Rechavi M."/>
            <person name="Bucao C."/>
            <person name="Bouchez O."/>
            <person name="Gislard M."/>
            <person name="Lluch J."/>
            <person name="Milhes M."/>
            <person name="Lampietro C."/>
            <person name="Lopez Roques C."/>
            <person name="Donnadieu C."/>
            <person name="Braasch I."/>
            <person name="Desvignes T."/>
            <person name="Postlethwait J."/>
            <person name="Bobe J."/>
            <person name="Wedekind C."/>
            <person name="Guiguen Y."/>
        </authorList>
    </citation>
    <scope>NUCLEOTIDE SEQUENCE [LARGE SCALE GENOMIC DNA]</scope>
    <source>
        <strain evidence="2">Cs_M1</strain>
        <tissue evidence="2">Blood</tissue>
    </source>
</reference>
<name>A0AAN8MGY5_9TELE</name>
<comment type="caution">
    <text evidence="2">The sequence shown here is derived from an EMBL/GenBank/DDBJ whole genome shotgun (WGS) entry which is preliminary data.</text>
</comment>
<evidence type="ECO:0000256" key="1">
    <source>
        <dbReference type="SAM" id="MobiDB-lite"/>
    </source>
</evidence>
<evidence type="ECO:0000313" key="3">
    <source>
        <dbReference type="Proteomes" id="UP001356427"/>
    </source>
</evidence>
<sequence>MRKSGIGQPAPSTLPGPPQYTPTRIPCNHRLTSSSQSPGLCTNVPVWRAPGAPLTADIPPGTVPPGSTNQSITVHSSAYGVCDPGSSAFFPLPTTWADSIFTMLCCCLPLALPLHLSTPSRLETPTTRVTSRLLRGVLV</sequence>
<evidence type="ECO:0000313" key="2">
    <source>
        <dbReference type="EMBL" id="KAK6326561.1"/>
    </source>
</evidence>